<reference evidence="1 2" key="1">
    <citation type="submission" date="2019-02" db="EMBL/GenBank/DDBJ databases">
        <title>Genome sequencing of the rare red list fungi Antrodiella citrinella (Flaviporus citrinellus).</title>
        <authorList>
            <person name="Buettner E."/>
            <person name="Kellner H."/>
        </authorList>
    </citation>
    <scope>NUCLEOTIDE SEQUENCE [LARGE SCALE GENOMIC DNA]</scope>
    <source>
        <strain evidence="1 2">DSM 108506</strain>
    </source>
</reference>
<comment type="caution">
    <text evidence="1">The sequence shown here is derived from an EMBL/GenBank/DDBJ whole genome shotgun (WGS) entry which is preliminary data.</text>
</comment>
<organism evidence="1 2">
    <name type="scientific">Antrodiella citrinella</name>
    <dbReference type="NCBI Taxonomy" id="2447956"/>
    <lineage>
        <taxon>Eukaryota</taxon>
        <taxon>Fungi</taxon>
        <taxon>Dikarya</taxon>
        <taxon>Basidiomycota</taxon>
        <taxon>Agaricomycotina</taxon>
        <taxon>Agaricomycetes</taxon>
        <taxon>Polyporales</taxon>
        <taxon>Steccherinaceae</taxon>
        <taxon>Antrodiella</taxon>
    </lineage>
</organism>
<protein>
    <submittedName>
        <fullName evidence="1">Uncharacterized protein</fullName>
    </submittedName>
</protein>
<proteinExistence type="predicted"/>
<accession>A0A4S4MM67</accession>
<gene>
    <name evidence="1" type="ORF">EUX98_g7402</name>
</gene>
<evidence type="ECO:0000313" key="1">
    <source>
        <dbReference type="EMBL" id="THH26785.1"/>
    </source>
</evidence>
<keyword evidence="2" id="KW-1185">Reference proteome</keyword>
<dbReference type="AlphaFoldDB" id="A0A4S4MM67"/>
<evidence type="ECO:0000313" key="2">
    <source>
        <dbReference type="Proteomes" id="UP000308730"/>
    </source>
</evidence>
<dbReference type="Proteomes" id="UP000308730">
    <property type="component" value="Unassembled WGS sequence"/>
</dbReference>
<dbReference type="EMBL" id="SGPM01000311">
    <property type="protein sequence ID" value="THH26785.1"/>
    <property type="molecule type" value="Genomic_DNA"/>
</dbReference>
<sequence length="113" mass="12723">MEFRYYQYDLFSFGRLSSFADLSTKWHDVDTMLSSKPGSVKVTVIIKEMMDAKVIGMGTKRRLEKEGAEVRRLLPLLDGAKRLQVVKDVIALQDCSGLLYYTTLPTQAVTAGL</sequence>
<name>A0A4S4MM67_9APHY</name>